<name>A0A2U3DWV5_PURLI</name>
<dbReference type="InterPro" id="IPR000164">
    <property type="entry name" value="Histone_H3/CENP-A"/>
</dbReference>
<comment type="caution">
    <text evidence="14">The sequence shown here is derived from an EMBL/GenBank/DDBJ whole genome shotgun (WGS) entry which is preliminary data.</text>
</comment>
<comment type="function">
    <text evidence="1">Core component of nucleosome. Nucleosomes wrap and compact DNA into chromatin, limiting DNA accessibility to the cellular machineries which require DNA as a template. Histones thereby play a central role in transcription regulation, DNA repair, DNA replication and chromosomal stability. DNA accessibility is regulated via a complex set of post-translational modifications of histones, also called histone code, and nucleosome remodeling.</text>
</comment>
<dbReference type="FunFam" id="1.10.20.10:FF:000010">
    <property type="entry name" value="Histone H3"/>
    <property type="match status" value="1"/>
</dbReference>
<evidence type="ECO:0000256" key="3">
    <source>
        <dbReference type="ARBA" id="ARBA00004286"/>
    </source>
</evidence>
<evidence type="ECO:0000256" key="12">
    <source>
        <dbReference type="SAM" id="MobiDB-lite"/>
    </source>
</evidence>
<dbReference type="InterPro" id="IPR009072">
    <property type="entry name" value="Histone-fold"/>
</dbReference>
<dbReference type="GO" id="GO:0000786">
    <property type="term" value="C:nucleosome"/>
    <property type="evidence" value="ECO:0007669"/>
    <property type="project" value="UniProtKB-KW"/>
</dbReference>
<evidence type="ECO:0000313" key="14">
    <source>
        <dbReference type="EMBL" id="PWI66740.1"/>
    </source>
</evidence>
<evidence type="ECO:0000256" key="2">
    <source>
        <dbReference type="ARBA" id="ARBA00004123"/>
    </source>
</evidence>
<keyword evidence="9" id="KW-0238">DNA-binding</keyword>
<evidence type="ECO:0000256" key="10">
    <source>
        <dbReference type="ARBA" id="ARBA00023242"/>
    </source>
</evidence>
<dbReference type="GO" id="GO:0005634">
    <property type="term" value="C:nucleus"/>
    <property type="evidence" value="ECO:0007669"/>
    <property type="project" value="UniProtKB-SubCell"/>
</dbReference>
<dbReference type="PROSITE" id="PS00959">
    <property type="entry name" value="HISTONE_H3_2"/>
    <property type="match status" value="1"/>
</dbReference>
<evidence type="ECO:0000256" key="7">
    <source>
        <dbReference type="ARBA" id="ARBA00022481"/>
    </source>
</evidence>
<dbReference type="Gene3D" id="1.10.20.10">
    <property type="entry name" value="Histone, subunit A"/>
    <property type="match status" value="1"/>
</dbReference>
<dbReference type="CDD" id="cd22911">
    <property type="entry name" value="HFD_H3"/>
    <property type="match status" value="1"/>
</dbReference>
<keyword evidence="8" id="KW-0007">Acetylation</keyword>
<keyword evidence="6" id="KW-0158">Chromosome</keyword>
<dbReference type="Pfam" id="PF00125">
    <property type="entry name" value="Histone"/>
    <property type="match status" value="1"/>
</dbReference>
<evidence type="ECO:0000256" key="11">
    <source>
        <dbReference type="ARBA" id="ARBA00023269"/>
    </source>
</evidence>
<dbReference type="PRINTS" id="PR00622">
    <property type="entry name" value="HISTONEH3"/>
</dbReference>
<dbReference type="GO" id="GO:0030527">
    <property type="term" value="F:structural constituent of chromatin"/>
    <property type="evidence" value="ECO:0007669"/>
    <property type="project" value="InterPro"/>
</dbReference>
<comment type="subcellular location">
    <subcellularLocation>
        <location evidence="3">Chromosome</location>
    </subcellularLocation>
    <subcellularLocation>
        <location evidence="2">Nucleus</location>
    </subcellularLocation>
</comment>
<evidence type="ECO:0000256" key="1">
    <source>
        <dbReference type="ARBA" id="ARBA00002001"/>
    </source>
</evidence>
<dbReference type="EMBL" id="LCWV01000023">
    <property type="protein sequence ID" value="PWI66740.1"/>
    <property type="molecule type" value="Genomic_DNA"/>
</dbReference>
<comment type="similarity">
    <text evidence="4">Belongs to the histone H3 family.</text>
</comment>
<dbReference type="Proteomes" id="UP000245956">
    <property type="component" value="Unassembled WGS sequence"/>
</dbReference>
<proteinExistence type="inferred from homology"/>
<gene>
    <name evidence="14" type="ORF">PCL_04878</name>
</gene>
<keyword evidence="10" id="KW-0539">Nucleus</keyword>
<feature type="region of interest" description="Disordered" evidence="12">
    <location>
        <begin position="1"/>
        <end position="43"/>
    </location>
</feature>
<dbReference type="PANTHER" id="PTHR11426">
    <property type="entry name" value="HISTONE H3"/>
    <property type="match status" value="1"/>
</dbReference>
<evidence type="ECO:0000256" key="8">
    <source>
        <dbReference type="ARBA" id="ARBA00022990"/>
    </source>
</evidence>
<dbReference type="AlphaFoldDB" id="A0A2U3DWV5"/>
<dbReference type="InterPro" id="IPR007125">
    <property type="entry name" value="H2A/H2B/H3"/>
</dbReference>
<dbReference type="GO" id="GO:0003677">
    <property type="term" value="F:DNA binding"/>
    <property type="evidence" value="ECO:0007669"/>
    <property type="project" value="UniProtKB-KW"/>
</dbReference>
<dbReference type="SUPFAM" id="SSF47113">
    <property type="entry name" value="Histone-fold"/>
    <property type="match status" value="1"/>
</dbReference>
<evidence type="ECO:0000256" key="5">
    <source>
        <dbReference type="ARBA" id="ARBA00020835"/>
    </source>
</evidence>
<protein>
    <recommendedName>
        <fullName evidence="5">Histone H3</fullName>
    </recommendedName>
</protein>
<evidence type="ECO:0000256" key="6">
    <source>
        <dbReference type="ARBA" id="ARBA00022454"/>
    </source>
</evidence>
<dbReference type="GO" id="GO:0046982">
    <property type="term" value="F:protein heterodimerization activity"/>
    <property type="evidence" value="ECO:0007669"/>
    <property type="project" value="InterPro"/>
</dbReference>
<sequence length="175" mass="19621">MARTKQTARKSTGGKAPRKQLASKAARKSAPSTGGVKKPHRYKPGTVALREIRRYQKSTELLIRKLPFQRLVREIAQDFKSDLRFQSSAIGALQESVESYLVSLFEDTNLCAIHAKRVTIQSKDIQLARRLRVGMYIIPGKQAGLGARGMQLDRTRSMISTCKAYTKSEVIDAER</sequence>
<keyword evidence="11" id="KW-0544">Nucleosome core</keyword>
<dbReference type="PROSITE" id="PS00322">
    <property type="entry name" value="HISTONE_H3_1"/>
    <property type="match status" value="1"/>
</dbReference>
<evidence type="ECO:0000256" key="4">
    <source>
        <dbReference type="ARBA" id="ARBA00010343"/>
    </source>
</evidence>
<evidence type="ECO:0000313" key="15">
    <source>
        <dbReference type="Proteomes" id="UP000245956"/>
    </source>
</evidence>
<dbReference type="SMART" id="SM00428">
    <property type="entry name" value="H3"/>
    <property type="match status" value="1"/>
</dbReference>
<evidence type="ECO:0000259" key="13">
    <source>
        <dbReference type="Pfam" id="PF00125"/>
    </source>
</evidence>
<reference evidence="14 15" key="1">
    <citation type="journal article" date="2016" name="Front. Microbiol.">
        <title>Genome and transcriptome sequences reveal the specific parasitism of the nematophagous Purpureocillium lilacinum 36-1.</title>
        <authorList>
            <person name="Xie J."/>
            <person name="Li S."/>
            <person name="Mo C."/>
            <person name="Xiao X."/>
            <person name="Peng D."/>
            <person name="Wang G."/>
            <person name="Xiao Y."/>
        </authorList>
    </citation>
    <scope>NUCLEOTIDE SEQUENCE [LARGE SCALE GENOMIC DNA]</scope>
    <source>
        <strain evidence="14 15">36-1</strain>
    </source>
</reference>
<accession>A0A2U3DWV5</accession>
<feature type="domain" description="Core Histone H2A/H2B/H3" evidence="13">
    <location>
        <begin position="44"/>
        <end position="131"/>
    </location>
</feature>
<evidence type="ECO:0000256" key="9">
    <source>
        <dbReference type="ARBA" id="ARBA00023125"/>
    </source>
</evidence>
<organism evidence="14 15">
    <name type="scientific">Purpureocillium lilacinum</name>
    <name type="common">Paecilomyces lilacinus</name>
    <dbReference type="NCBI Taxonomy" id="33203"/>
    <lineage>
        <taxon>Eukaryota</taxon>
        <taxon>Fungi</taxon>
        <taxon>Dikarya</taxon>
        <taxon>Ascomycota</taxon>
        <taxon>Pezizomycotina</taxon>
        <taxon>Sordariomycetes</taxon>
        <taxon>Hypocreomycetidae</taxon>
        <taxon>Hypocreales</taxon>
        <taxon>Ophiocordycipitaceae</taxon>
        <taxon>Purpureocillium</taxon>
    </lineage>
</organism>
<keyword evidence="7" id="KW-0488">Methylation</keyword>